<dbReference type="Proteomes" id="UP000246464">
    <property type="component" value="Chromosome 3"/>
</dbReference>
<dbReference type="AlphaFoldDB" id="A0A2U9B618"/>
<keyword evidence="3" id="KW-1185">Reference proteome</keyword>
<evidence type="ECO:0000313" key="2">
    <source>
        <dbReference type="EMBL" id="AWO99208.1"/>
    </source>
</evidence>
<gene>
    <name evidence="2" type="ORF">SMAX5B_010203</name>
</gene>
<protein>
    <submittedName>
        <fullName evidence="2">Uncharacterized protein</fullName>
    </submittedName>
</protein>
<name>A0A2U9B618_SCOMX</name>
<keyword evidence="1" id="KW-0472">Membrane</keyword>
<evidence type="ECO:0000313" key="3">
    <source>
        <dbReference type="Proteomes" id="UP000246464"/>
    </source>
</evidence>
<feature type="transmembrane region" description="Helical" evidence="1">
    <location>
        <begin position="143"/>
        <end position="168"/>
    </location>
</feature>
<proteinExistence type="predicted"/>
<keyword evidence="1" id="KW-1133">Transmembrane helix</keyword>
<dbReference type="EMBL" id="CP026245">
    <property type="protein sequence ID" value="AWO99208.1"/>
    <property type="molecule type" value="Genomic_DNA"/>
</dbReference>
<sequence length="169" mass="18880">MADMIRKLLPAGIPHMTKTGESDQADKELQLFVVLVTLRVLEKSGAIEVYRKESLIGHTIRLVPQILLGLTLKKKCCLNMKESKRVAKAVLKDLVRKFEGQLKYLTMMEHPAAQDAIVQSFQCKIQSHCDRLAAGPYRQWCDYLGFLAALGVILAISVVIVVTTLFALL</sequence>
<evidence type="ECO:0000256" key="1">
    <source>
        <dbReference type="SAM" id="Phobius"/>
    </source>
</evidence>
<organism evidence="2 3">
    <name type="scientific">Scophthalmus maximus</name>
    <name type="common">Turbot</name>
    <name type="synonym">Psetta maxima</name>
    <dbReference type="NCBI Taxonomy" id="52904"/>
    <lineage>
        <taxon>Eukaryota</taxon>
        <taxon>Metazoa</taxon>
        <taxon>Chordata</taxon>
        <taxon>Craniata</taxon>
        <taxon>Vertebrata</taxon>
        <taxon>Euteleostomi</taxon>
        <taxon>Actinopterygii</taxon>
        <taxon>Neopterygii</taxon>
        <taxon>Teleostei</taxon>
        <taxon>Neoteleostei</taxon>
        <taxon>Acanthomorphata</taxon>
        <taxon>Carangaria</taxon>
        <taxon>Pleuronectiformes</taxon>
        <taxon>Pleuronectoidei</taxon>
        <taxon>Scophthalmidae</taxon>
        <taxon>Scophthalmus</taxon>
    </lineage>
</organism>
<reference evidence="2 3" key="1">
    <citation type="submission" date="2017-12" db="EMBL/GenBank/DDBJ databases">
        <title>Integrating genomic resources of turbot (Scophthalmus maximus) in depth evaluation of genetic and physical mapping variation across individuals.</title>
        <authorList>
            <person name="Martinez P."/>
        </authorList>
    </citation>
    <scope>NUCLEOTIDE SEQUENCE [LARGE SCALE GENOMIC DNA]</scope>
</reference>
<keyword evidence="1" id="KW-0812">Transmembrane</keyword>
<accession>A0A2U9B618</accession>